<dbReference type="InterPro" id="IPR021131">
    <property type="entry name" value="Ribosomal_uL15/eL18"/>
</dbReference>
<sequence length="312" mass="33833">MPPRLQLARAAKSLTSPQFPVATFLVPFLHQQRHASILGSLSDAPGAYNKRIRRGRGPSSGKGKTSGRGHKGQKQHGKVPAGFNGGQTTDEVTHGPRGFKNIFAPEIAPVNLDRIQEWIDKGRLDASKPITLKELARSRCIHGVKDGVKLLAKNAGELRTPINIIVSRASATAVAAVEKRGGSVISRYYTAQSIRQILKGDSHPFASLEAIGGPLESIIPMSTPAPAADSGNTTPSSARIPALPKFRYRLPDPAGRTDIEYYRDPAHRGYLVHTVKEGEGPSLFFKPPKEGEKRIKRVAEAKKKAVEANKLW</sequence>
<dbReference type="InterPro" id="IPR036227">
    <property type="entry name" value="Ribosomal_uL15/eL18_sf"/>
</dbReference>
<keyword evidence="2 6" id="KW-0689">Ribosomal protein</keyword>
<gene>
    <name evidence="6" type="ORF">NA57DRAFT_32882</name>
</gene>
<reference evidence="6" key="1">
    <citation type="journal article" date="2020" name="Stud. Mycol.">
        <title>101 Dothideomycetes genomes: a test case for predicting lifestyles and emergence of pathogens.</title>
        <authorList>
            <person name="Haridas S."/>
            <person name="Albert R."/>
            <person name="Binder M."/>
            <person name="Bloem J."/>
            <person name="Labutti K."/>
            <person name="Salamov A."/>
            <person name="Andreopoulos B."/>
            <person name="Baker S."/>
            <person name="Barry K."/>
            <person name="Bills G."/>
            <person name="Bluhm B."/>
            <person name="Cannon C."/>
            <person name="Castanera R."/>
            <person name="Culley D."/>
            <person name="Daum C."/>
            <person name="Ezra D."/>
            <person name="Gonzalez J."/>
            <person name="Henrissat B."/>
            <person name="Kuo A."/>
            <person name="Liang C."/>
            <person name="Lipzen A."/>
            <person name="Lutzoni F."/>
            <person name="Magnuson J."/>
            <person name="Mondo S."/>
            <person name="Nolan M."/>
            <person name="Ohm R."/>
            <person name="Pangilinan J."/>
            <person name="Park H.-J."/>
            <person name="Ramirez L."/>
            <person name="Alfaro M."/>
            <person name="Sun H."/>
            <person name="Tritt A."/>
            <person name="Yoshinaga Y."/>
            <person name="Zwiers L.-H."/>
            <person name="Turgeon B."/>
            <person name="Goodwin S."/>
            <person name="Spatafora J."/>
            <person name="Crous P."/>
            <person name="Grigoriev I."/>
        </authorList>
    </citation>
    <scope>NUCLEOTIDE SEQUENCE</scope>
    <source>
        <strain evidence="6">CBS 133067</strain>
    </source>
</reference>
<dbReference type="Proteomes" id="UP000799772">
    <property type="component" value="Unassembled WGS sequence"/>
</dbReference>
<evidence type="ECO:0000256" key="4">
    <source>
        <dbReference type="SAM" id="MobiDB-lite"/>
    </source>
</evidence>
<comment type="caution">
    <text evidence="6">The sequence shown here is derived from an EMBL/GenBank/DDBJ whole genome shotgun (WGS) entry which is preliminary data.</text>
</comment>
<evidence type="ECO:0000259" key="5">
    <source>
        <dbReference type="Pfam" id="PF00828"/>
    </source>
</evidence>
<keyword evidence="3" id="KW-0687">Ribonucleoprotein</keyword>
<feature type="region of interest" description="Disordered" evidence="4">
    <location>
        <begin position="41"/>
        <end position="87"/>
    </location>
</feature>
<dbReference type="SUPFAM" id="SSF52080">
    <property type="entry name" value="Ribosomal proteins L15p and L18e"/>
    <property type="match status" value="1"/>
</dbReference>
<protein>
    <submittedName>
        <fullName evidence="6">Ribosomal protein L15</fullName>
    </submittedName>
</protein>
<dbReference type="FunFam" id="3.100.10.10:FF:000011">
    <property type="entry name" value="50S ribosomal subunit protein L15"/>
    <property type="match status" value="1"/>
</dbReference>
<proteinExistence type="inferred from homology"/>
<dbReference type="PANTHER" id="PTHR12934">
    <property type="entry name" value="50S RIBOSOMAL PROTEIN L15"/>
    <property type="match status" value="1"/>
</dbReference>
<dbReference type="EMBL" id="ML978122">
    <property type="protein sequence ID" value="KAF2102515.1"/>
    <property type="molecule type" value="Genomic_DNA"/>
</dbReference>
<accession>A0A9P4IJ42</accession>
<evidence type="ECO:0000256" key="3">
    <source>
        <dbReference type="ARBA" id="ARBA00023274"/>
    </source>
</evidence>
<keyword evidence="7" id="KW-1185">Reference proteome</keyword>
<comment type="similarity">
    <text evidence="1">Belongs to the universal ribosomal protein uL15 family.</text>
</comment>
<evidence type="ECO:0000313" key="7">
    <source>
        <dbReference type="Proteomes" id="UP000799772"/>
    </source>
</evidence>
<dbReference type="InterPro" id="IPR030878">
    <property type="entry name" value="Ribosomal_uL15"/>
</dbReference>
<dbReference type="GO" id="GO:0003735">
    <property type="term" value="F:structural constituent of ribosome"/>
    <property type="evidence" value="ECO:0007669"/>
    <property type="project" value="InterPro"/>
</dbReference>
<organism evidence="6 7">
    <name type="scientific">Rhizodiscina lignyota</name>
    <dbReference type="NCBI Taxonomy" id="1504668"/>
    <lineage>
        <taxon>Eukaryota</taxon>
        <taxon>Fungi</taxon>
        <taxon>Dikarya</taxon>
        <taxon>Ascomycota</taxon>
        <taxon>Pezizomycotina</taxon>
        <taxon>Dothideomycetes</taxon>
        <taxon>Pleosporomycetidae</taxon>
        <taxon>Aulographales</taxon>
        <taxon>Rhizodiscinaceae</taxon>
        <taxon>Rhizodiscina</taxon>
    </lineage>
</organism>
<name>A0A9P4IJ42_9PEZI</name>
<dbReference type="OrthoDB" id="361383at2759"/>
<evidence type="ECO:0000256" key="1">
    <source>
        <dbReference type="ARBA" id="ARBA00007320"/>
    </source>
</evidence>
<dbReference type="Gene3D" id="3.100.10.10">
    <property type="match status" value="1"/>
</dbReference>
<dbReference type="InterPro" id="IPR005749">
    <property type="entry name" value="Ribosomal_uL15_bac-type"/>
</dbReference>
<feature type="compositionally biased region" description="Basic residues" evidence="4">
    <location>
        <begin position="65"/>
        <end position="77"/>
    </location>
</feature>
<evidence type="ECO:0000256" key="2">
    <source>
        <dbReference type="ARBA" id="ARBA00022980"/>
    </source>
</evidence>
<dbReference type="Pfam" id="PF00828">
    <property type="entry name" value="Ribosomal_L27A"/>
    <property type="match status" value="1"/>
</dbReference>
<dbReference type="GO" id="GO:0006412">
    <property type="term" value="P:translation"/>
    <property type="evidence" value="ECO:0007669"/>
    <property type="project" value="InterPro"/>
</dbReference>
<dbReference type="NCBIfam" id="TIGR01071">
    <property type="entry name" value="rplO_bact"/>
    <property type="match status" value="1"/>
</dbReference>
<feature type="domain" description="Large ribosomal subunit protein uL15/eL18" evidence="5">
    <location>
        <begin position="109"/>
        <end position="185"/>
    </location>
</feature>
<dbReference type="HAMAP" id="MF_01341">
    <property type="entry name" value="Ribosomal_uL15"/>
    <property type="match status" value="1"/>
</dbReference>
<evidence type="ECO:0000313" key="6">
    <source>
        <dbReference type="EMBL" id="KAF2102515.1"/>
    </source>
</evidence>
<dbReference type="AlphaFoldDB" id="A0A9P4IJ42"/>
<dbReference type="PANTHER" id="PTHR12934:SF11">
    <property type="entry name" value="LARGE RIBOSOMAL SUBUNIT PROTEIN UL15M"/>
    <property type="match status" value="1"/>
</dbReference>
<dbReference type="GO" id="GO:0005762">
    <property type="term" value="C:mitochondrial large ribosomal subunit"/>
    <property type="evidence" value="ECO:0007669"/>
    <property type="project" value="TreeGrafter"/>
</dbReference>